<evidence type="ECO:0000259" key="10">
    <source>
        <dbReference type="Pfam" id="PF12704"/>
    </source>
</evidence>
<feature type="domain" description="MacB-like periplasmic core" evidence="10">
    <location>
        <begin position="53"/>
        <end position="246"/>
    </location>
</feature>
<dbReference type="PANTHER" id="PTHR30572:SF4">
    <property type="entry name" value="ABC TRANSPORTER PERMEASE YTRF"/>
    <property type="match status" value="1"/>
</dbReference>
<evidence type="ECO:0000313" key="11">
    <source>
        <dbReference type="EMBL" id="SEF15872.1"/>
    </source>
</evidence>
<dbReference type="InterPro" id="IPR025857">
    <property type="entry name" value="MacB_PCD"/>
</dbReference>
<dbReference type="EMBL" id="FNUC01000004">
    <property type="protein sequence ID" value="SEF15872.1"/>
    <property type="molecule type" value="Genomic_DNA"/>
</dbReference>
<keyword evidence="4 8" id="KW-1133">Transmembrane helix</keyword>
<evidence type="ECO:0000256" key="7">
    <source>
        <dbReference type="SAM" id="MobiDB-lite"/>
    </source>
</evidence>
<organism evidence="11 12">
    <name type="scientific">Jiangella alba</name>
    <dbReference type="NCBI Taxonomy" id="561176"/>
    <lineage>
        <taxon>Bacteria</taxon>
        <taxon>Bacillati</taxon>
        <taxon>Actinomycetota</taxon>
        <taxon>Actinomycetes</taxon>
        <taxon>Jiangellales</taxon>
        <taxon>Jiangellaceae</taxon>
        <taxon>Jiangella</taxon>
    </lineage>
</organism>
<evidence type="ECO:0000256" key="8">
    <source>
        <dbReference type="SAM" id="Phobius"/>
    </source>
</evidence>
<feature type="domain" description="ABC3 transporter permease C-terminal" evidence="9">
    <location>
        <begin position="308"/>
        <end position="420"/>
    </location>
</feature>
<dbReference type="STRING" id="561176.SAMN04488561_5112"/>
<dbReference type="GO" id="GO:0005886">
    <property type="term" value="C:plasma membrane"/>
    <property type="evidence" value="ECO:0007669"/>
    <property type="project" value="UniProtKB-SubCell"/>
</dbReference>
<dbReference type="RefSeq" id="WP_216093954.1">
    <property type="nucleotide sequence ID" value="NZ_FNUC01000004.1"/>
</dbReference>
<dbReference type="Pfam" id="PF02687">
    <property type="entry name" value="FtsX"/>
    <property type="match status" value="1"/>
</dbReference>
<keyword evidence="5 8" id="KW-0472">Membrane</keyword>
<evidence type="ECO:0000259" key="9">
    <source>
        <dbReference type="Pfam" id="PF02687"/>
    </source>
</evidence>
<evidence type="ECO:0000256" key="4">
    <source>
        <dbReference type="ARBA" id="ARBA00022989"/>
    </source>
</evidence>
<feature type="transmembrane region" description="Helical" evidence="8">
    <location>
        <begin position="304"/>
        <end position="328"/>
    </location>
</feature>
<dbReference type="InterPro" id="IPR003838">
    <property type="entry name" value="ABC3_permease_C"/>
</dbReference>
<name>A0A1H5PPN8_9ACTN</name>
<evidence type="ECO:0000256" key="5">
    <source>
        <dbReference type="ARBA" id="ARBA00023136"/>
    </source>
</evidence>
<feature type="transmembrane region" description="Helical" evidence="8">
    <location>
        <begin position="52"/>
        <end position="73"/>
    </location>
</feature>
<comment type="subcellular location">
    <subcellularLocation>
        <location evidence="1">Cell membrane</location>
        <topology evidence="1">Multi-pass membrane protein</topology>
    </subcellularLocation>
</comment>
<sequence length="427" mass="44113">MRRLRLPRPHLPGLRRRRAGGRQRLTGRGHRMRMADLFGEALAGVAARPSRLALTTLGTVLGIAAMVATIGLGQTAAGQITDRFDAVAATRVTVAAGETDGPDGEVALTQLPWDAPERMLRLAGVASAGTFAGVDVGGDAVRGVPYGTQEQVVPVGAASAGLFEALGARLAGGRFFDEGHDARGDAVVVLGRYAADRLGINRVDSQPSIFIGDRAFTVIGILDAVDYRTELQDSVIMPMTTARELYELAAPEALEVRTDVGAAQLIGRQAPIAVDPNNPDLLDVNAPPPPGSMRDNVSADVNGLFLALGGLALLVGGLGIANVTLLSVMERISEIGLRRSIGAGRSHVAGQFLIESGIVGLLGGLVGSTVGVLATVGVSVVRDWTPLLDIRLALVAPLLGGLIGLVAGAYPAWRASAVEPIAALRTG</sequence>
<evidence type="ECO:0000256" key="3">
    <source>
        <dbReference type="ARBA" id="ARBA00022692"/>
    </source>
</evidence>
<keyword evidence="12" id="KW-1185">Reference proteome</keyword>
<protein>
    <submittedName>
        <fullName evidence="11">Putative ABC transport system permease protein</fullName>
    </submittedName>
</protein>
<evidence type="ECO:0000313" key="12">
    <source>
        <dbReference type="Proteomes" id="UP000181980"/>
    </source>
</evidence>
<dbReference type="AlphaFoldDB" id="A0A1H5PPN8"/>
<evidence type="ECO:0000256" key="6">
    <source>
        <dbReference type="ARBA" id="ARBA00038076"/>
    </source>
</evidence>
<dbReference type="InterPro" id="IPR050250">
    <property type="entry name" value="Macrolide_Exporter_MacB"/>
</dbReference>
<reference evidence="12" key="1">
    <citation type="submission" date="2016-10" db="EMBL/GenBank/DDBJ databases">
        <authorList>
            <person name="Varghese N."/>
            <person name="Submissions S."/>
        </authorList>
    </citation>
    <scope>NUCLEOTIDE SEQUENCE [LARGE SCALE GENOMIC DNA]</scope>
    <source>
        <strain evidence="12">DSM 45237</strain>
    </source>
</reference>
<feature type="transmembrane region" description="Helical" evidence="8">
    <location>
        <begin position="349"/>
        <end position="378"/>
    </location>
</feature>
<comment type="similarity">
    <text evidence="6">Belongs to the ABC-4 integral membrane protein family.</text>
</comment>
<proteinExistence type="inferred from homology"/>
<dbReference type="PANTHER" id="PTHR30572">
    <property type="entry name" value="MEMBRANE COMPONENT OF TRANSPORTER-RELATED"/>
    <property type="match status" value="1"/>
</dbReference>
<dbReference type="Pfam" id="PF12704">
    <property type="entry name" value="MacB_PCD"/>
    <property type="match status" value="1"/>
</dbReference>
<evidence type="ECO:0000256" key="1">
    <source>
        <dbReference type="ARBA" id="ARBA00004651"/>
    </source>
</evidence>
<accession>A0A1H5PPN8</accession>
<keyword evidence="2" id="KW-1003">Cell membrane</keyword>
<dbReference type="Proteomes" id="UP000181980">
    <property type="component" value="Unassembled WGS sequence"/>
</dbReference>
<feature type="transmembrane region" description="Helical" evidence="8">
    <location>
        <begin position="390"/>
        <end position="410"/>
    </location>
</feature>
<evidence type="ECO:0000256" key="2">
    <source>
        <dbReference type="ARBA" id="ARBA00022475"/>
    </source>
</evidence>
<gene>
    <name evidence="11" type="ORF">SAMN04488561_5112</name>
</gene>
<feature type="region of interest" description="Disordered" evidence="7">
    <location>
        <begin position="1"/>
        <end position="27"/>
    </location>
</feature>
<keyword evidence="3 8" id="KW-0812">Transmembrane</keyword>
<dbReference type="GO" id="GO:0022857">
    <property type="term" value="F:transmembrane transporter activity"/>
    <property type="evidence" value="ECO:0007669"/>
    <property type="project" value="TreeGrafter"/>
</dbReference>